<keyword evidence="1" id="KW-0540">Nuclease</keyword>
<dbReference type="Gene3D" id="3.30.420.10">
    <property type="entry name" value="Ribonuclease H-like superfamily/Ribonuclease H"/>
    <property type="match status" value="1"/>
</dbReference>
<dbReference type="Proteomes" id="UP000642509">
    <property type="component" value="Unassembled WGS sequence"/>
</dbReference>
<keyword evidence="3 5" id="KW-0269">Exonuclease</keyword>
<keyword evidence="6" id="KW-1185">Reference proteome</keyword>
<evidence type="ECO:0000256" key="2">
    <source>
        <dbReference type="ARBA" id="ARBA00022801"/>
    </source>
</evidence>
<organism evidence="5 6">
    <name type="scientific">Citricoccus zhacaiensis</name>
    <dbReference type="NCBI Taxonomy" id="489142"/>
    <lineage>
        <taxon>Bacteria</taxon>
        <taxon>Bacillati</taxon>
        <taxon>Actinomycetota</taxon>
        <taxon>Actinomycetes</taxon>
        <taxon>Micrococcales</taxon>
        <taxon>Micrococcaceae</taxon>
        <taxon>Citricoccus</taxon>
    </lineage>
</organism>
<dbReference type="EMBL" id="BMLQ01000004">
    <property type="protein sequence ID" value="GGO44674.1"/>
    <property type="molecule type" value="Genomic_DNA"/>
</dbReference>
<feature type="domain" description="Exonuclease" evidence="4">
    <location>
        <begin position="39"/>
        <end position="214"/>
    </location>
</feature>
<dbReference type="InterPro" id="IPR013520">
    <property type="entry name" value="Ribonucl_H"/>
</dbReference>
<evidence type="ECO:0000259" key="4">
    <source>
        <dbReference type="SMART" id="SM00479"/>
    </source>
</evidence>
<gene>
    <name evidence="5" type="ORF">GCM10010977_15610</name>
</gene>
<sequence>MSDVTASSPTDVPVSAPVSDSTVQAAQAAVAVLPWHQQIRVGFDLETTGRDPNEALIVTASLVVVDPHGNLAASYEWLVDPGVPIPEEAAAVHGVSTERAQAEGMPAEQAVVEIADTLRDFFDAGIPVIAFNACYDFTVMDRELARRGLEPLQNQWIIDPFVIDKQVDRYRKGKRTLTDVCAHYGVTLLDAHTSAADSLAAVGVADSLAVKYAALQVGLDELHSLQVRWKAEQAASFQDYLRRKDPAAVINGDWPVQLR</sequence>
<dbReference type="GO" id="GO:0004527">
    <property type="term" value="F:exonuclease activity"/>
    <property type="evidence" value="ECO:0007669"/>
    <property type="project" value="UniProtKB-KW"/>
</dbReference>
<dbReference type="SUPFAM" id="SSF53098">
    <property type="entry name" value="Ribonuclease H-like"/>
    <property type="match status" value="1"/>
</dbReference>
<keyword evidence="2" id="KW-0378">Hydrolase</keyword>
<dbReference type="CDD" id="cd06127">
    <property type="entry name" value="DEDDh"/>
    <property type="match status" value="1"/>
</dbReference>
<accession>A0ABQ2LY69</accession>
<dbReference type="NCBIfam" id="NF005927">
    <property type="entry name" value="PRK07942.1"/>
    <property type="match status" value="1"/>
</dbReference>
<dbReference type="PANTHER" id="PTHR30231">
    <property type="entry name" value="DNA POLYMERASE III SUBUNIT EPSILON"/>
    <property type="match status" value="1"/>
</dbReference>
<evidence type="ECO:0000313" key="6">
    <source>
        <dbReference type="Proteomes" id="UP000642509"/>
    </source>
</evidence>
<dbReference type="InterPro" id="IPR036397">
    <property type="entry name" value="RNaseH_sf"/>
</dbReference>
<evidence type="ECO:0000256" key="3">
    <source>
        <dbReference type="ARBA" id="ARBA00022839"/>
    </source>
</evidence>
<dbReference type="SMART" id="SM00479">
    <property type="entry name" value="EXOIII"/>
    <property type="match status" value="1"/>
</dbReference>
<dbReference type="PANTHER" id="PTHR30231:SF4">
    <property type="entry name" value="PROTEIN NEN2"/>
    <property type="match status" value="1"/>
</dbReference>
<dbReference type="Pfam" id="PF00929">
    <property type="entry name" value="RNase_T"/>
    <property type="match status" value="1"/>
</dbReference>
<evidence type="ECO:0000256" key="1">
    <source>
        <dbReference type="ARBA" id="ARBA00022722"/>
    </source>
</evidence>
<evidence type="ECO:0000313" key="5">
    <source>
        <dbReference type="EMBL" id="GGO44674.1"/>
    </source>
</evidence>
<comment type="caution">
    <text evidence="5">The sequence shown here is derived from an EMBL/GenBank/DDBJ whole genome shotgun (WGS) entry which is preliminary data.</text>
</comment>
<name>A0ABQ2LY69_9MICC</name>
<proteinExistence type="predicted"/>
<reference evidence="6" key="1">
    <citation type="journal article" date="2019" name="Int. J. Syst. Evol. Microbiol.">
        <title>The Global Catalogue of Microorganisms (GCM) 10K type strain sequencing project: providing services to taxonomists for standard genome sequencing and annotation.</title>
        <authorList>
            <consortium name="The Broad Institute Genomics Platform"/>
            <consortium name="The Broad Institute Genome Sequencing Center for Infectious Disease"/>
            <person name="Wu L."/>
            <person name="Ma J."/>
        </authorList>
    </citation>
    <scope>NUCLEOTIDE SEQUENCE [LARGE SCALE GENOMIC DNA]</scope>
    <source>
        <strain evidence="6">CGMCC 1.7064</strain>
    </source>
</reference>
<protein>
    <submittedName>
        <fullName evidence="5">3'-5' exonuclease</fullName>
    </submittedName>
</protein>
<dbReference type="InterPro" id="IPR012337">
    <property type="entry name" value="RNaseH-like_sf"/>
</dbReference>